<gene>
    <name evidence="2" type="ORF">AUK40_01085</name>
</gene>
<dbReference type="Proteomes" id="UP000183245">
    <property type="component" value="Unassembled WGS sequence"/>
</dbReference>
<keyword evidence="1" id="KW-0812">Transmembrane</keyword>
<sequence>MNTTGNQLQTLFDTDNLFNVHPPSAFSTASVYFTVFFLLIAVWIIAPFVLKTMFPAKGSAILRQFLRKITSYFATASLLGVFLVWCRIQYIAFFSMRIWLLSLVLLQIGMALYFIYEARILYPRFMSMYRQQLEKEKYLPKRKTRK</sequence>
<evidence type="ECO:0000256" key="1">
    <source>
        <dbReference type="SAM" id="Phobius"/>
    </source>
</evidence>
<evidence type="ECO:0000313" key="3">
    <source>
        <dbReference type="Proteomes" id="UP000183245"/>
    </source>
</evidence>
<keyword evidence="1" id="KW-1133">Transmembrane helix</keyword>
<feature type="transmembrane region" description="Helical" evidence="1">
    <location>
        <begin position="71"/>
        <end position="92"/>
    </location>
</feature>
<feature type="transmembrane region" description="Helical" evidence="1">
    <location>
        <begin position="29"/>
        <end position="50"/>
    </location>
</feature>
<dbReference type="STRING" id="1817892.AUK40_01085"/>
<dbReference type="EMBL" id="MNZT01000021">
    <property type="protein sequence ID" value="OIP98769.1"/>
    <property type="molecule type" value="Genomic_DNA"/>
</dbReference>
<keyword evidence="1" id="KW-0472">Membrane</keyword>
<name>A0A1J5INM6_9BACT</name>
<organism evidence="2 3">
    <name type="scientific">Candidatus Wirthbacteria bacterium CG2_30_54_11</name>
    <dbReference type="NCBI Taxonomy" id="1817892"/>
    <lineage>
        <taxon>Bacteria</taxon>
        <taxon>Candidatus Wirthbacteria</taxon>
    </lineage>
</organism>
<accession>A0A1J5INM6</accession>
<reference evidence="2 3" key="1">
    <citation type="journal article" date="2016" name="Environ. Microbiol.">
        <title>Genomic resolution of a cold subsurface aquifer community provides metabolic insights for novel microbes adapted to high CO concentrations.</title>
        <authorList>
            <person name="Probst A.J."/>
            <person name="Castelle C.J."/>
            <person name="Singh A."/>
            <person name="Brown C.T."/>
            <person name="Anantharaman K."/>
            <person name="Sharon I."/>
            <person name="Hug L.A."/>
            <person name="Burstein D."/>
            <person name="Emerson J.B."/>
            <person name="Thomas B.C."/>
            <person name="Banfield J.F."/>
        </authorList>
    </citation>
    <scope>NUCLEOTIDE SEQUENCE [LARGE SCALE GENOMIC DNA]</scope>
    <source>
        <strain evidence="2">CG2_30_54_11</strain>
    </source>
</reference>
<dbReference type="AlphaFoldDB" id="A0A1J5INM6"/>
<evidence type="ECO:0000313" key="2">
    <source>
        <dbReference type="EMBL" id="OIP98769.1"/>
    </source>
</evidence>
<feature type="transmembrane region" description="Helical" evidence="1">
    <location>
        <begin position="98"/>
        <end position="116"/>
    </location>
</feature>
<proteinExistence type="predicted"/>
<protein>
    <submittedName>
        <fullName evidence="2">Uncharacterized protein</fullName>
    </submittedName>
</protein>
<comment type="caution">
    <text evidence="2">The sequence shown here is derived from an EMBL/GenBank/DDBJ whole genome shotgun (WGS) entry which is preliminary data.</text>
</comment>